<sequence>MRSNCGGGITVSLIGAEFSGNQISKPLVEAFSTFIGWFKPNSQQVVQQESQEQQSSTGLFENIGNKFSGIYEWGKSIWEIFAAFAKKEHEFWKKIITNRQQVQQQEGTSLQNVNIDWREFFNGLWILWGLKYRNLFEIDSFTFLKLSGSLFIHNYETWKWEKKSFTEAWNNFQEKFPKGLKSLLIFLAQISMEGKRLSIQNINNSGGSNGRKIKLTSHNLKQFAKSVEWIPQEEGVSK</sequence>
<protein>
    <submittedName>
        <fullName evidence="1">Uncharacterized protein</fullName>
    </submittedName>
</protein>
<dbReference type="HOGENOM" id="CLU_088914_0_0_14"/>
<dbReference type="KEGG" id="mss:MSU_0741"/>
<gene>
    <name evidence="1" type="ordered locus">MSU_0741</name>
</gene>
<proteinExistence type="predicted"/>
<evidence type="ECO:0000313" key="1">
    <source>
        <dbReference type="EMBL" id="ADX98266.1"/>
    </source>
</evidence>
<dbReference type="AlphaFoldDB" id="F0QRZ6"/>
<reference evidence="1 2" key="1">
    <citation type="journal article" date="2011" name="J. Bacteriol.">
        <title>Complete genome sequences of two hemotropic Mycoplasmas, Mycoplasma haemofelis strain Ohio2 and Mycoplasma suis strain Illinois.</title>
        <authorList>
            <person name="Messick J.B."/>
            <person name="Santos A.P."/>
            <person name="Guimaraes A.M."/>
        </authorList>
    </citation>
    <scope>NUCLEOTIDE SEQUENCE [LARGE SCALE GENOMIC DNA]</scope>
    <source>
        <strain evidence="1 2">Illinois</strain>
    </source>
</reference>
<organism evidence="1 2">
    <name type="scientific">Mycoplasma suis (strain Illinois)</name>
    <dbReference type="NCBI Taxonomy" id="768700"/>
    <lineage>
        <taxon>Bacteria</taxon>
        <taxon>Bacillati</taxon>
        <taxon>Mycoplasmatota</taxon>
        <taxon>Mollicutes</taxon>
        <taxon>Mycoplasmataceae</taxon>
        <taxon>Mycoplasma</taxon>
    </lineage>
</organism>
<dbReference type="STRING" id="768700.MSU_0741"/>
<dbReference type="RefSeq" id="WP_013610103.1">
    <property type="nucleotide sequence ID" value="NC_015155.1"/>
</dbReference>
<dbReference type="EMBL" id="CP002525">
    <property type="protein sequence ID" value="ADX98266.1"/>
    <property type="molecule type" value="Genomic_DNA"/>
</dbReference>
<name>F0QRZ6_MYCSL</name>
<evidence type="ECO:0000313" key="2">
    <source>
        <dbReference type="Proteomes" id="UP000007484"/>
    </source>
</evidence>
<dbReference type="Proteomes" id="UP000007484">
    <property type="component" value="Chromosome"/>
</dbReference>
<accession>F0QRZ6</accession>
<keyword evidence="2" id="KW-1185">Reference proteome</keyword>